<dbReference type="Proteomes" id="UP000293162">
    <property type="component" value="Unassembled WGS sequence"/>
</dbReference>
<dbReference type="Gene3D" id="1.50.10.20">
    <property type="match status" value="1"/>
</dbReference>
<accession>A0A4V1ZDC1</accession>
<evidence type="ECO:0000313" key="2">
    <source>
        <dbReference type="Proteomes" id="UP000293162"/>
    </source>
</evidence>
<proteinExistence type="predicted"/>
<comment type="caution">
    <text evidence="1">The sequence shown here is derived from an EMBL/GenBank/DDBJ whole genome shotgun (WGS) entry which is preliminary data.</text>
</comment>
<dbReference type="OrthoDB" id="914199at2"/>
<sequence length="459" mass="52874">MRYKVSFLLFFIHFHVFSQTIPADSIQADIDASLQYLSAKQCTQTIAGKQYAGEWEARMRMEGFILLLGGKSNYRDSNCFTMAGIHNILAEMYLADTSRKEILPMLRKVFPEVLSYATDQRFNFWKQLPPNRDLLWGAEPNPVPLVRRPTNFPLKQRFINKAANVENDADDTSMGNLAIWYQQKIFGIDSLKTIKPALFDRYIDKNRKNRHWYNYLYHGFKKSGAYLTWLGEEEQFDNWNITKAVWHNLVFYIPYSICFPQAYKPYIPWGTNDVDVVVNANVLTYLAKSGITQASKGSNAAHQFIEKHARRGRWARMGIYYPNRFHFHYAVSRAFAAGDTALAGTGKYLLDNLTKTQQTDGSYKSDKKVNQHDRIQSTAYGVLSLLYLKEAGMNVPSALIHQSINYLRSQRSFDNQETYWQGGVFFSGGTVVRKTLFFTSDAYTTALVALAFQKYAQLR</sequence>
<organism evidence="1 2">
    <name type="scientific">Emticicia agri</name>
    <dbReference type="NCBI Taxonomy" id="2492393"/>
    <lineage>
        <taxon>Bacteria</taxon>
        <taxon>Pseudomonadati</taxon>
        <taxon>Bacteroidota</taxon>
        <taxon>Cytophagia</taxon>
        <taxon>Cytophagales</taxon>
        <taxon>Leadbetterellaceae</taxon>
        <taxon>Emticicia</taxon>
    </lineage>
</organism>
<dbReference type="SUPFAM" id="SSF48239">
    <property type="entry name" value="Terpenoid cyclases/Protein prenyltransferases"/>
    <property type="match status" value="1"/>
</dbReference>
<dbReference type="RefSeq" id="WP_130021032.1">
    <property type="nucleotide sequence ID" value="NZ_SEWF01000013.1"/>
</dbReference>
<reference evidence="1 2" key="1">
    <citation type="submission" date="2019-02" db="EMBL/GenBank/DDBJ databases">
        <title>Bacterial novel species Emticicia sp. 17J42-9 isolated from soil.</title>
        <authorList>
            <person name="Jung H.-Y."/>
        </authorList>
    </citation>
    <scope>NUCLEOTIDE SEQUENCE [LARGE SCALE GENOMIC DNA]</scope>
    <source>
        <strain evidence="1 2">17J42-9</strain>
    </source>
</reference>
<name>A0A4V1ZDC1_9BACT</name>
<dbReference type="InterPro" id="IPR008930">
    <property type="entry name" value="Terpenoid_cyclase/PrenylTrfase"/>
</dbReference>
<keyword evidence="2" id="KW-1185">Reference proteome</keyword>
<dbReference type="AlphaFoldDB" id="A0A4V1ZDC1"/>
<gene>
    <name evidence="1" type="ORF">EWM59_11040</name>
</gene>
<dbReference type="EMBL" id="SEWF01000013">
    <property type="protein sequence ID" value="RYU95640.1"/>
    <property type="molecule type" value="Genomic_DNA"/>
</dbReference>
<protein>
    <submittedName>
        <fullName evidence="1">Uncharacterized protein</fullName>
    </submittedName>
</protein>
<evidence type="ECO:0000313" key="1">
    <source>
        <dbReference type="EMBL" id="RYU95640.1"/>
    </source>
</evidence>